<feature type="domain" description="Aminotransferase class I/classII large" evidence="4">
    <location>
        <begin position="105"/>
        <end position="453"/>
    </location>
</feature>
<dbReference type="InterPro" id="IPR015422">
    <property type="entry name" value="PyrdxlP-dep_Trfase_small"/>
</dbReference>
<dbReference type="CDD" id="cd00609">
    <property type="entry name" value="AAT_like"/>
    <property type="match status" value="1"/>
</dbReference>
<keyword evidence="6" id="KW-1185">Reference proteome</keyword>
<dbReference type="PANTHER" id="PTHR42691:SF1">
    <property type="entry name" value="ASPARTATE AMINOTRANSFERASE YHDR-RELATED"/>
    <property type="match status" value="1"/>
</dbReference>
<dbReference type="EMBL" id="JAPFFF010000004">
    <property type="protein sequence ID" value="KAK8892624.1"/>
    <property type="molecule type" value="Genomic_DNA"/>
</dbReference>
<dbReference type="InterPro" id="IPR015421">
    <property type="entry name" value="PyrdxlP-dep_Trfase_major"/>
</dbReference>
<evidence type="ECO:0000256" key="3">
    <source>
        <dbReference type="SAM" id="MobiDB-lite"/>
    </source>
</evidence>
<accession>A0ABR2KNH2</accession>
<dbReference type="PROSITE" id="PS00105">
    <property type="entry name" value="AA_TRANSFER_CLASS_1"/>
    <property type="match status" value="1"/>
</dbReference>
<evidence type="ECO:0000256" key="2">
    <source>
        <dbReference type="ARBA" id="ARBA00022898"/>
    </source>
</evidence>
<gene>
    <name evidence="5" type="ORF">M9Y10_029863</name>
</gene>
<dbReference type="Pfam" id="PF00155">
    <property type="entry name" value="Aminotran_1_2"/>
    <property type="match status" value="1"/>
</dbReference>
<protein>
    <recommendedName>
        <fullName evidence="4">Aminotransferase class I/classII large domain-containing protein</fullName>
    </recommendedName>
</protein>
<evidence type="ECO:0000313" key="6">
    <source>
        <dbReference type="Proteomes" id="UP001470230"/>
    </source>
</evidence>
<evidence type="ECO:0000256" key="1">
    <source>
        <dbReference type="ARBA" id="ARBA00007441"/>
    </source>
</evidence>
<comment type="caution">
    <text evidence="5">The sequence shown here is derived from an EMBL/GenBank/DDBJ whole genome shotgun (WGS) entry which is preliminary data.</text>
</comment>
<reference evidence="5 6" key="1">
    <citation type="submission" date="2024-04" db="EMBL/GenBank/DDBJ databases">
        <title>Tritrichomonas musculus Genome.</title>
        <authorList>
            <person name="Alves-Ferreira E."/>
            <person name="Grigg M."/>
            <person name="Lorenzi H."/>
            <person name="Galac M."/>
        </authorList>
    </citation>
    <scope>NUCLEOTIDE SEQUENCE [LARGE SCALE GENOMIC DNA]</scope>
    <source>
        <strain evidence="5 6">EAF2021</strain>
    </source>
</reference>
<evidence type="ECO:0000259" key="4">
    <source>
        <dbReference type="Pfam" id="PF00155"/>
    </source>
</evidence>
<feature type="compositionally biased region" description="Basic and acidic residues" evidence="3">
    <location>
        <begin position="24"/>
        <end position="39"/>
    </location>
</feature>
<dbReference type="InterPro" id="IPR004838">
    <property type="entry name" value="NHTrfase_class1_PyrdxlP-BS"/>
</dbReference>
<organism evidence="5 6">
    <name type="scientific">Tritrichomonas musculus</name>
    <dbReference type="NCBI Taxonomy" id="1915356"/>
    <lineage>
        <taxon>Eukaryota</taxon>
        <taxon>Metamonada</taxon>
        <taxon>Parabasalia</taxon>
        <taxon>Tritrichomonadida</taxon>
        <taxon>Tritrichomonadidae</taxon>
        <taxon>Tritrichomonas</taxon>
    </lineage>
</organism>
<dbReference type="PANTHER" id="PTHR42691">
    <property type="entry name" value="ASPARTATE AMINOTRANSFERASE YHDR-RELATED"/>
    <property type="match status" value="1"/>
</dbReference>
<dbReference type="SUPFAM" id="SSF53383">
    <property type="entry name" value="PLP-dependent transferases"/>
    <property type="match status" value="1"/>
</dbReference>
<dbReference type="Gene3D" id="3.90.1150.10">
    <property type="entry name" value="Aspartate Aminotransferase, domain 1"/>
    <property type="match status" value="1"/>
</dbReference>
<keyword evidence="2" id="KW-0663">Pyridoxal phosphate</keyword>
<name>A0ABR2KNH2_9EUKA</name>
<feature type="region of interest" description="Disordered" evidence="3">
    <location>
        <begin position="24"/>
        <end position="47"/>
    </location>
</feature>
<comment type="similarity">
    <text evidence="1">Belongs to the class-I pyridoxal-phosphate-dependent aminotransferase family.</text>
</comment>
<dbReference type="NCBIfam" id="NF005305">
    <property type="entry name" value="PRK06836.1"/>
    <property type="match status" value="1"/>
</dbReference>
<dbReference type="InterPro" id="IPR015424">
    <property type="entry name" value="PyrdxlP-dep_Trfase"/>
</dbReference>
<dbReference type="InterPro" id="IPR004839">
    <property type="entry name" value="Aminotransferase_I/II_large"/>
</dbReference>
<dbReference type="Proteomes" id="UP001470230">
    <property type="component" value="Unassembled WGS sequence"/>
</dbReference>
<proteinExistence type="inferred from homology"/>
<sequence length="467" mass="52468">MNTMNVDNYEVDSNLRYFAGKETSFDSKDNNWSEKDNKKAQMKLSQSNETVCNDKKEVENPISKDDQEDTHAFNKKMFEYGSKVSAIRKLFNYGLERKKIVGADKVYDFSIGNPSIPAPPQVKQAILDLLEQPPQSVHGYSPSAGDPEVRKILAESVNRRFATNYTANNFYMTVGAAASLSISIKALTNPGDEFITFAPFFPEYAVFVENAGAKLVVTPADMKNFQIDFETLDKLITPRTKGIIINSPNNPSGVVYSEDTIKRLSELLEEKEKEFDISIYLISDEPYREIVYDDIVVPFVPHYYKNTLVCYSYSKSLSLPGERIGYIITPDEADHSQQLRAAVAGAGRSLGYVCAPSLFQKVIARCVDVPSDVSTYKKNRDLIYNGLTELGYECIRPQGAFYLFVKSPEPDANAFSEKAKKHDILIVPSDSFGCGGYVRVSYCVSEKTIRDALPIFAEIMKEYKEQI</sequence>
<dbReference type="Gene3D" id="3.40.640.10">
    <property type="entry name" value="Type I PLP-dependent aspartate aminotransferase-like (Major domain)"/>
    <property type="match status" value="1"/>
</dbReference>
<evidence type="ECO:0000313" key="5">
    <source>
        <dbReference type="EMBL" id="KAK8892624.1"/>
    </source>
</evidence>